<gene>
    <name evidence="2" type="ORF">FVD38_25075</name>
</gene>
<dbReference type="AlphaFoldDB" id="A0A5C7FPQ3"/>
<protein>
    <submittedName>
        <fullName evidence="2">Uncharacterized protein</fullName>
    </submittedName>
</protein>
<keyword evidence="1" id="KW-0812">Transmembrane</keyword>
<organism evidence="2 3">
    <name type="scientific">Massilia arenae</name>
    <dbReference type="NCBI Taxonomy" id="2603288"/>
    <lineage>
        <taxon>Bacteria</taxon>
        <taxon>Pseudomonadati</taxon>
        <taxon>Pseudomonadota</taxon>
        <taxon>Betaproteobacteria</taxon>
        <taxon>Burkholderiales</taxon>
        <taxon>Oxalobacteraceae</taxon>
        <taxon>Telluria group</taxon>
        <taxon>Massilia</taxon>
    </lineage>
</organism>
<comment type="caution">
    <text evidence="2">The sequence shown here is derived from an EMBL/GenBank/DDBJ whole genome shotgun (WGS) entry which is preliminary data.</text>
</comment>
<feature type="transmembrane region" description="Helical" evidence="1">
    <location>
        <begin position="20"/>
        <end position="47"/>
    </location>
</feature>
<evidence type="ECO:0000256" key="1">
    <source>
        <dbReference type="SAM" id="Phobius"/>
    </source>
</evidence>
<proteinExistence type="predicted"/>
<dbReference type="EMBL" id="VPFD01000043">
    <property type="protein sequence ID" value="TXF96213.1"/>
    <property type="molecule type" value="Genomic_DNA"/>
</dbReference>
<evidence type="ECO:0000313" key="2">
    <source>
        <dbReference type="EMBL" id="TXF96213.1"/>
    </source>
</evidence>
<keyword evidence="1" id="KW-0472">Membrane</keyword>
<name>A0A5C7FPQ3_9BURK</name>
<keyword evidence="3" id="KW-1185">Reference proteome</keyword>
<dbReference type="Proteomes" id="UP000321413">
    <property type="component" value="Unassembled WGS sequence"/>
</dbReference>
<dbReference type="RefSeq" id="WP_147937292.1">
    <property type="nucleotide sequence ID" value="NZ_VPFD01000043.1"/>
</dbReference>
<sequence>MATDTDLETTPQQDLKEDWVYFLVSLGTALLLAIPTWGFSLVLFFLIKNWFDTRAMNSLLGAAATAMREEVSEERYHINRAAIAKVFKRFGVEPPQIQHLGNDGTTLYWGMLRHPMIQQNREFSVRFGYTPRDGTRNTVFIKAAPGRDESVLGADDIMSLASTQPGGVAYEKQISRIKPKSDQEIIQLILQAARSRAFEIDCPRFEYGKLADFVSRHELGVEYFPGYSGARFWIDIGEYSYAVCIENLDPDAKDAGGISIWAKQDGPAEVLISA</sequence>
<keyword evidence="1" id="KW-1133">Transmembrane helix</keyword>
<evidence type="ECO:0000313" key="3">
    <source>
        <dbReference type="Proteomes" id="UP000321413"/>
    </source>
</evidence>
<accession>A0A5C7FPQ3</accession>
<reference evidence="2 3" key="1">
    <citation type="submission" date="2019-08" db="EMBL/GenBank/DDBJ databases">
        <title>Massilia golmudensis sp. nov., isolated from sand in the Qinghai-Tibetan Plateau.</title>
        <authorList>
            <person name="Zhang B."/>
        </authorList>
    </citation>
    <scope>NUCLEOTIDE SEQUENCE [LARGE SCALE GENOMIC DNA]</scope>
    <source>
        <strain evidence="2 3">GEM5</strain>
    </source>
</reference>